<evidence type="ECO:0000256" key="2">
    <source>
        <dbReference type="ARBA" id="ARBA00022833"/>
    </source>
</evidence>
<reference evidence="4 5" key="1">
    <citation type="submission" date="2023-02" db="EMBL/GenBank/DDBJ databases">
        <title>Host association and intracellularity evolved multiple times independently in the Rickettsiales.</title>
        <authorList>
            <person name="Castelli M."/>
            <person name="Nardi T."/>
            <person name="Gammuto L."/>
            <person name="Bellinzona G."/>
            <person name="Sabaneyeva E."/>
            <person name="Potekhin A."/>
            <person name="Serra V."/>
            <person name="Petroni G."/>
            <person name="Sassera D."/>
        </authorList>
    </citation>
    <scope>NUCLEOTIDE SEQUENCE [LARGE SCALE GENOMIC DNA]</scope>
    <source>
        <strain evidence="4 5">BOD18</strain>
    </source>
</reference>
<feature type="domain" description="CMP/dCMP-type deaminase" evidence="3">
    <location>
        <begin position="1"/>
        <end position="110"/>
    </location>
</feature>
<protein>
    <submittedName>
        <fullName evidence="4">TadA-like nucleoside deaminase</fullName>
    </submittedName>
</protein>
<dbReference type="Proteomes" id="UP001293791">
    <property type="component" value="Unassembled WGS sequence"/>
</dbReference>
<dbReference type="PROSITE" id="PS51747">
    <property type="entry name" value="CYT_DCMP_DEAMINASES_2"/>
    <property type="match status" value="1"/>
</dbReference>
<keyword evidence="1" id="KW-0479">Metal-binding</keyword>
<dbReference type="PANTHER" id="PTHR11079">
    <property type="entry name" value="CYTOSINE DEAMINASE FAMILY MEMBER"/>
    <property type="match status" value="1"/>
</dbReference>
<dbReference type="EMBL" id="JARGYT010000011">
    <property type="protein sequence ID" value="MDZ5761931.1"/>
    <property type="molecule type" value="Genomic_DNA"/>
</dbReference>
<name>A0ABU5L729_9RICK</name>
<dbReference type="SUPFAM" id="SSF53927">
    <property type="entry name" value="Cytidine deaminase-like"/>
    <property type="match status" value="1"/>
</dbReference>
<dbReference type="Pfam" id="PF00383">
    <property type="entry name" value="dCMP_cyt_deam_1"/>
    <property type="match status" value="1"/>
</dbReference>
<sequence>MEAAIELAKRAQQINEVPIAAVLVQDDATIISAQHNKTILLNDNTMHAEMLALREGTLKLNTRYLSQCDLYVTLEPCQMCMHAISISRIRRLYFGSYNKLKNIWHGTQIYGGFYEEVCSNLLKVFFMQKRNL</sequence>
<keyword evidence="2" id="KW-0862">Zinc</keyword>
<dbReference type="InterPro" id="IPR002125">
    <property type="entry name" value="CMP_dCMP_dom"/>
</dbReference>
<keyword evidence="5" id="KW-1185">Reference proteome</keyword>
<dbReference type="CDD" id="cd01285">
    <property type="entry name" value="nucleoside_deaminase"/>
    <property type="match status" value="1"/>
</dbReference>
<accession>A0ABU5L729</accession>
<dbReference type="PANTHER" id="PTHR11079:SF179">
    <property type="entry name" value="TRNA(ADENINE(34)) DEAMINASE, CHLOROPLASTIC"/>
    <property type="match status" value="1"/>
</dbReference>
<proteinExistence type="predicted"/>
<gene>
    <name evidence="4" type="ORF">Cyrtocomes_00294</name>
</gene>
<comment type="caution">
    <text evidence="4">The sequence shown here is derived from an EMBL/GenBank/DDBJ whole genome shotgun (WGS) entry which is preliminary data.</text>
</comment>
<evidence type="ECO:0000259" key="3">
    <source>
        <dbReference type="PROSITE" id="PS51747"/>
    </source>
</evidence>
<evidence type="ECO:0000256" key="1">
    <source>
        <dbReference type="ARBA" id="ARBA00022723"/>
    </source>
</evidence>
<dbReference type="Gene3D" id="3.40.140.10">
    <property type="entry name" value="Cytidine Deaminase, domain 2"/>
    <property type="match status" value="1"/>
</dbReference>
<organism evidence="4 5">
    <name type="scientific">Candidatus Cyrtobacter comes</name>
    <dbReference type="NCBI Taxonomy" id="675776"/>
    <lineage>
        <taxon>Bacteria</taxon>
        <taxon>Pseudomonadati</taxon>
        <taxon>Pseudomonadota</taxon>
        <taxon>Alphaproteobacteria</taxon>
        <taxon>Rickettsiales</taxon>
        <taxon>Candidatus Midichloriaceae</taxon>
        <taxon>Candidatus Cyrtobacter</taxon>
    </lineage>
</organism>
<dbReference type="InterPro" id="IPR016193">
    <property type="entry name" value="Cytidine_deaminase-like"/>
</dbReference>
<evidence type="ECO:0000313" key="5">
    <source>
        <dbReference type="Proteomes" id="UP001293791"/>
    </source>
</evidence>
<evidence type="ECO:0000313" key="4">
    <source>
        <dbReference type="EMBL" id="MDZ5761931.1"/>
    </source>
</evidence>
<dbReference type="InterPro" id="IPR016192">
    <property type="entry name" value="APOBEC/CMP_deaminase_Zn-bd"/>
</dbReference>
<dbReference type="PROSITE" id="PS00903">
    <property type="entry name" value="CYT_DCMP_DEAMINASES_1"/>
    <property type="match status" value="1"/>
</dbReference>